<proteinExistence type="predicted"/>
<reference evidence="1 2" key="1">
    <citation type="submission" date="2019-06" db="EMBL/GenBank/DDBJ databases">
        <title>A chromosomal-level reference genome of Carpinus fangiana (Coryloideae, Betulaceae).</title>
        <authorList>
            <person name="Yang X."/>
            <person name="Wang Z."/>
            <person name="Zhang L."/>
            <person name="Hao G."/>
            <person name="Liu J."/>
            <person name="Yang Y."/>
        </authorList>
    </citation>
    <scope>NUCLEOTIDE SEQUENCE [LARGE SCALE GENOMIC DNA]</scope>
    <source>
        <strain evidence="1">Cfa_2016G</strain>
        <tissue evidence="1">Leaf</tissue>
    </source>
</reference>
<keyword evidence="2" id="KW-1185">Reference proteome</keyword>
<dbReference type="AlphaFoldDB" id="A0A5N6R3E0"/>
<name>A0A5N6R3E0_9ROSI</name>
<organism evidence="1 2">
    <name type="scientific">Carpinus fangiana</name>
    <dbReference type="NCBI Taxonomy" id="176857"/>
    <lineage>
        <taxon>Eukaryota</taxon>
        <taxon>Viridiplantae</taxon>
        <taxon>Streptophyta</taxon>
        <taxon>Embryophyta</taxon>
        <taxon>Tracheophyta</taxon>
        <taxon>Spermatophyta</taxon>
        <taxon>Magnoliopsida</taxon>
        <taxon>eudicotyledons</taxon>
        <taxon>Gunneridae</taxon>
        <taxon>Pentapetalae</taxon>
        <taxon>rosids</taxon>
        <taxon>fabids</taxon>
        <taxon>Fagales</taxon>
        <taxon>Betulaceae</taxon>
        <taxon>Carpinus</taxon>
    </lineage>
</organism>
<evidence type="ECO:0000313" key="2">
    <source>
        <dbReference type="Proteomes" id="UP000327013"/>
    </source>
</evidence>
<accession>A0A5N6R3E0</accession>
<dbReference type="EMBL" id="CM017323">
    <property type="protein sequence ID" value="KAE8023221.1"/>
    <property type="molecule type" value="Genomic_DNA"/>
</dbReference>
<dbReference type="Proteomes" id="UP000327013">
    <property type="component" value="Chromosome 3"/>
</dbReference>
<evidence type="ECO:0000313" key="1">
    <source>
        <dbReference type="EMBL" id="KAE8023221.1"/>
    </source>
</evidence>
<protein>
    <submittedName>
        <fullName evidence="1">Uncharacterized protein</fullName>
    </submittedName>
</protein>
<sequence length="114" mass="12214">MDLLVVVGLSRTPLACSSLPASGDPLLHCQSPEQIKGRGEGEIAIDRGEEGFAVVIDSMEGVTGALSTDCEWRSSMAWLVGSLRSSVKELAFSAVGTDWSGIHPTHLFGKEKWR</sequence>
<gene>
    <name evidence="1" type="ORF">FH972_008947</name>
</gene>